<protein>
    <submittedName>
        <fullName evidence="5">Formylglycine-generating enzyme, required for sulfatase activity, contains SUMF1/FGE domain</fullName>
    </submittedName>
</protein>
<name>A0A450SK65_9GAMM</name>
<keyword evidence="2" id="KW-0812">Transmembrane</keyword>
<dbReference type="InterPro" id="IPR005532">
    <property type="entry name" value="SUMF_dom"/>
</dbReference>
<feature type="region of interest" description="Disordered" evidence="1">
    <location>
        <begin position="547"/>
        <end position="566"/>
    </location>
</feature>
<dbReference type="PANTHER" id="PTHR23150:SF35">
    <property type="entry name" value="BLL6746 PROTEIN"/>
    <property type="match status" value="1"/>
</dbReference>
<feature type="transmembrane region" description="Helical" evidence="2">
    <location>
        <begin position="462"/>
        <end position="483"/>
    </location>
</feature>
<dbReference type="PANTHER" id="PTHR23150">
    <property type="entry name" value="SULFATASE MODIFYING FACTOR 1, 2"/>
    <property type="match status" value="1"/>
</dbReference>
<dbReference type="PROSITE" id="PS00018">
    <property type="entry name" value="EF_HAND_1"/>
    <property type="match status" value="1"/>
</dbReference>
<dbReference type="GO" id="GO:0120147">
    <property type="term" value="F:formylglycine-generating oxidase activity"/>
    <property type="evidence" value="ECO:0007669"/>
    <property type="project" value="TreeGrafter"/>
</dbReference>
<dbReference type="GO" id="GO:0004197">
    <property type="term" value="F:cysteine-type endopeptidase activity"/>
    <property type="evidence" value="ECO:0007669"/>
    <property type="project" value="InterPro"/>
</dbReference>
<dbReference type="GO" id="GO:0006508">
    <property type="term" value="P:proteolysis"/>
    <property type="evidence" value="ECO:0007669"/>
    <property type="project" value="InterPro"/>
</dbReference>
<evidence type="ECO:0000256" key="2">
    <source>
        <dbReference type="SAM" id="Phobius"/>
    </source>
</evidence>
<dbReference type="SUPFAM" id="SSF52129">
    <property type="entry name" value="Caspase-like"/>
    <property type="match status" value="1"/>
</dbReference>
<evidence type="ECO:0000256" key="1">
    <source>
        <dbReference type="SAM" id="MobiDB-lite"/>
    </source>
</evidence>
<dbReference type="Pfam" id="PF03781">
    <property type="entry name" value="FGE-sulfatase"/>
    <property type="match status" value="1"/>
</dbReference>
<dbReference type="InterPro" id="IPR016187">
    <property type="entry name" value="CTDL_fold"/>
</dbReference>
<dbReference type="Gene3D" id="3.90.1580.10">
    <property type="entry name" value="paralog of FGE (formylglycine-generating enzyme)"/>
    <property type="match status" value="1"/>
</dbReference>
<dbReference type="SUPFAM" id="SSF56436">
    <property type="entry name" value="C-type lectin-like"/>
    <property type="match status" value="1"/>
</dbReference>
<sequence length="803" mass="88304">MKKIALLIGIGRYPASDLSPLPAAPEDARALSAVLANPELGGFTEDAITLLTDPVRGEMELAIERLFSGRDRDDLALLYFSGHGIKDETGALYLAAFDTCKSPNGELLRASAVSAAMVLDNMARSRSRRQVVILDSCYSGAFPVGFTGKDDGSIDIPTQLLPRAAGASPGHPSGDPANGQGRAILTASTAIGQAFQQDNEGLSLYTRFLIRGIETGEADASDNGFITVDELHGYARRKVEEERPAMEPAIYVVGGGGDIRIAQVPVGDPRERYRKEVSESLDERGEFLIAARPRLADWRVRLGLDKADYAAIEAELGTKRRGEFDEKCRQYDRLLREILEKRGGLAAEATHLADYRKRLGLPEEEARGREEKAEEAFAAERDRHERNLEIYQASFRTTLRREGAVLSDGVLADLVRLQETLAISEEEAAAIRERVRREEARPRPEPTKSGGEQKKHWTTDSLVTIIAGIFTIVASALAIWAFIATQPNRDEQETAAPATPTKPHVIIAQAEPPSQRGAVEGRVSPEGVIRQDSAVGWAKERSDVPIAKFTPEPGQTFRDRLKSGGEGPKMVVIPAGKFLMGSPPEEKGRDDNEGPQHLVSVAQFALGATEVTFAEYDRFARATGRELPSDQGWGRENHPVIDVSWKDATAYAEWLSRETGERYRLPTEAEWEYAARAGTTTPFSTGECIHTTQANYDGNYDYAGCGAKTGVYRQKTVPVGSLPPNPWGLYEMHGNVWEWNCSRYKNPYDGEEQRCASKGVGGDRVLRGGSWDNRPRWLRSADRNWSNPVNASGYTGFRLARAF</sequence>
<dbReference type="InterPro" id="IPR029030">
    <property type="entry name" value="Caspase-like_dom_sf"/>
</dbReference>
<evidence type="ECO:0000259" key="4">
    <source>
        <dbReference type="Pfam" id="PF03781"/>
    </source>
</evidence>
<dbReference type="InterPro" id="IPR042095">
    <property type="entry name" value="SUMF_sf"/>
</dbReference>
<proteinExistence type="predicted"/>
<dbReference type="InterPro" id="IPR011600">
    <property type="entry name" value="Pept_C14_caspase"/>
</dbReference>
<dbReference type="InterPro" id="IPR051043">
    <property type="entry name" value="Sulfatase_Mod_Factor_Kinase"/>
</dbReference>
<gene>
    <name evidence="5" type="ORF">BECKDK2373C_GA0170839_10419</name>
</gene>
<dbReference type="Gene3D" id="3.40.50.1460">
    <property type="match status" value="1"/>
</dbReference>
<reference evidence="5" key="1">
    <citation type="submission" date="2019-02" db="EMBL/GenBank/DDBJ databases">
        <authorList>
            <person name="Gruber-Vodicka R. H."/>
            <person name="Seah K. B. B."/>
        </authorList>
    </citation>
    <scope>NUCLEOTIDE SEQUENCE</scope>
    <source>
        <strain evidence="5">BECK_DK161</strain>
    </source>
</reference>
<accession>A0A450SK65</accession>
<feature type="domain" description="Sulfatase-modifying factor enzyme-like" evidence="4">
    <location>
        <begin position="567"/>
        <end position="801"/>
    </location>
</feature>
<dbReference type="EMBL" id="CAADEY010000041">
    <property type="protein sequence ID" value="VFJ53896.1"/>
    <property type="molecule type" value="Genomic_DNA"/>
</dbReference>
<feature type="region of interest" description="Disordered" evidence="1">
    <location>
        <begin position="434"/>
        <end position="455"/>
    </location>
</feature>
<organism evidence="5">
    <name type="scientific">Candidatus Kentrum sp. DK</name>
    <dbReference type="NCBI Taxonomy" id="2126562"/>
    <lineage>
        <taxon>Bacteria</taxon>
        <taxon>Pseudomonadati</taxon>
        <taxon>Pseudomonadota</taxon>
        <taxon>Gammaproteobacteria</taxon>
        <taxon>Candidatus Kentrum</taxon>
    </lineage>
</organism>
<dbReference type="NCBIfam" id="NF047832">
    <property type="entry name" value="caspase_w_EACC1"/>
    <property type="match status" value="1"/>
</dbReference>
<dbReference type="InterPro" id="IPR018247">
    <property type="entry name" value="EF_Hand_1_Ca_BS"/>
</dbReference>
<feature type="domain" description="Peptidase C14 caspase" evidence="3">
    <location>
        <begin position="2"/>
        <end position="246"/>
    </location>
</feature>
<dbReference type="AlphaFoldDB" id="A0A450SK65"/>
<keyword evidence="2" id="KW-1133">Transmembrane helix</keyword>
<evidence type="ECO:0000313" key="5">
    <source>
        <dbReference type="EMBL" id="VFJ53896.1"/>
    </source>
</evidence>
<keyword evidence="2" id="KW-0472">Membrane</keyword>
<dbReference type="Pfam" id="PF00656">
    <property type="entry name" value="Peptidase_C14"/>
    <property type="match status" value="1"/>
</dbReference>
<evidence type="ECO:0000259" key="3">
    <source>
        <dbReference type="Pfam" id="PF00656"/>
    </source>
</evidence>